<keyword evidence="1" id="KW-1133">Transmembrane helix</keyword>
<gene>
    <name evidence="2" type="ORF">KT99_14570</name>
</gene>
<keyword evidence="3" id="KW-1185">Reference proteome</keyword>
<keyword evidence="1" id="KW-0812">Transmembrane</keyword>
<evidence type="ECO:0000256" key="1">
    <source>
        <dbReference type="SAM" id="Phobius"/>
    </source>
</evidence>
<dbReference type="STRING" id="314608.KT99_14570"/>
<dbReference type="EMBL" id="ABIC01000042">
    <property type="protein sequence ID" value="EDP99361.1"/>
    <property type="molecule type" value="Genomic_DNA"/>
</dbReference>
<proteinExistence type="predicted"/>
<protein>
    <recommendedName>
        <fullName evidence="4">Amino acid transport protein</fullName>
    </recommendedName>
</protein>
<name>A9DG46_9GAMM</name>
<reference evidence="2 3" key="1">
    <citation type="submission" date="2007-10" db="EMBL/GenBank/DDBJ databases">
        <authorList>
            <person name="Yayanos A."/>
            <person name="Ferriera S."/>
            <person name="Johnson J."/>
            <person name="Kravitz S."/>
            <person name="Halpern A."/>
            <person name="Remington K."/>
            <person name="Beeson K."/>
            <person name="Tran B."/>
            <person name="Rogers Y.-H."/>
            <person name="Friedman R."/>
            <person name="Venter J.C."/>
        </authorList>
    </citation>
    <scope>NUCLEOTIDE SEQUENCE [LARGE SCALE GENOMIC DNA]</scope>
    <source>
        <strain evidence="2 3">KT99</strain>
    </source>
</reference>
<evidence type="ECO:0000313" key="2">
    <source>
        <dbReference type="EMBL" id="EDP99361.1"/>
    </source>
</evidence>
<keyword evidence="1" id="KW-0472">Membrane</keyword>
<comment type="caution">
    <text evidence="2">The sequence shown here is derived from an EMBL/GenBank/DDBJ whole genome shotgun (WGS) entry which is preliminary data.</text>
</comment>
<sequence>MDSASIMVWSVLFASIGMGYFMYGRKQKAIVPLCIGLSLFVFPYFMSSVTMLLIVGIILVAIPYFIKI</sequence>
<accession>A9DG46</accession>
<evidence type="ECO:0008006" key="4">
    <source>
        <dbReference type="Google" id="ProtNLM"/>
    </source>
</evidence>
<dbReference type="RefSeq" id="WP_005502044.1">
    <property type="nucleotide sequence ID" value="NZ_ABIC01000042.1"/>
</dbReference>
<dbReference type="AlphaFoldDB" id="A9DG46"/>
<evidence type="ECO:0000313" key="3">
    <source>
        <dbReference type="Proteomes" id="UP000005839"/>
    </source>
</evidence>
<dbReference type="Proteomes" id="UP000005839">
    <property type="component" value="Unassembled WGS sequence"/>
</dbReference>
<organism evidence="2 3">
    <name type="scientific">Shewanella benthica KT99</name>
    <dbReference type="NCBI Taxonomy" id="314608"/>
    <lineage>
        <taxon>Bacteria</taxon>
        <taxon>Pseudomonadati</taxon>
        <taxon>Pseudomonadota</taxon>
        <taxon>Gammaproteobacteria</taxon>
        <taxon>Alteromonadales</taxon>
        <taxon>Shewanellaceae</taxon>
        <taxon>Shewanella</taxon>
    </lineage>
</organism>
<feature type="transmembrane region" description="Helical" evidence="1">
    <location>
        <begin position="6"/>
        <end position="23"/>
    </location>
</feature>
<feature type="transmembrane region" description="Helical" evidence="1">
    <location>
        <begin position="35"/>
        <end position="66"/>
    </location>
</feature>